<organism evidence="4 5">
    <name type="scientific">Butyrivibrio proteoclasticus (strain ATCC 51982 / DSM 14932 / B316)</name>
    <name type="common">Clostridium proteoclasticum</name>
    <dbReference type="NCBI Taxonomy" id="515622"/>
    <lineage>
        <taxon>Bacteria</taxon>
        <taxon>Bacillati</taxon>
        <taxon>Bacillota</taxon>
        <taxon>Clostridia</taxon>
        <taxon>Lachnospirales</taxon>
        <taxon>Lachnospiraceae</taxon>
        <taxon>Butyrivibrio</taxon>
    </lineage>
</organism>
<dbReference type="PRINTS" id="PR00502">
    <property type="entry name" value="NUDIXFAMILY"/>
</dbReference>
<dbReference type="PANTHER" id="PTHR11839:SF18">
    <property type="entry name" value="NUDIX HYDROLASE DOMAIN-CONTAINING PROTEIN"/>
    <property type="match status" value="1"/>
</dbReference>
<dbReference type="eggNOG" id="COG0494">
    <property type="taxonomic scope" value="Bacteria"/>
</dbReference>
<evidence type="ECO:0000256" key="2">
    <source>
        <dbReference type="ARBA" id="ARBA00022801"/>
    </source>
</evidence>
<evidence type="ECO:0000259" key="3">
    <source>
        <dbReference type="PROSITE" id="PS51462"/>
    </source>
</evidence>
<dbReference type="Proteomes" id="UP000001299">
    <property type="component" value="Chromosome 1"/>
</dbReference>
<dbReference type="CDD" id="cd03424">
    <property type="entry name" value="NUDIX_ADPRase_Nudt5_UGPPase_Nudt14"/>
    <property type="match status" value="1"/>
</dbReference>
<dbReference type="PROSITE" id="PS51462">
    <property type="entry name" value="NUDIX"/>
    <property type="match status" value="1"/>
</dbReference>
<dbReference type="InterPro" id="IPR020476">
    <property type="entry name" value="Nudix_hydrolase"/>
</dbReference>
<evidence type="ECO:0000256" key="1">
    <source>
        <dbReference type="ARBA" id="ARBA00001946"/>
    </source>
</evidence>
<dbReference type="RefSeq" id="WP_013279519.1">
    <property type="nucleotide sequence ID" value="NC_014387.1"/>
</dbReference>
<sequence length="186" mass="21553">MKFEYIEKKEQGKFITRYDLHYRTEDDKKKTYEIISRNPNLSSFEDIHNKKADAVVLIMHDETGEKILINKEFRMAPGTWVYNFPAGLIDPGEEPEESARRELKEETGLDLVSIDEWIGESYSAVGFSNEKNVCCVGKATGSFAKSSSTLEEIEPGWYTREEVRKLLKKEPFAARTQAYCYLWSKE</sequence>
<dbReference type="Gene3D" id="3.90.79.10">
    <property type="entry name" value="Nucleoside Triphosphate Pyrophosphohydrolase"/>
    <property type="match status" value="1"/>
</dbReference>
<dbReference type="STRING" id="515622.bpr_I0109"/>
<keyword evidence="5" id="KW-1185">Reference proteome</keyword>
<protein>
    <submittedName>
        <fullName evidence="4">NUDIX domain-containing protein</fullName>
    </submittedName>
</protein>
<evidence type="ECO:0000313" key="5">
    <source>
        <dbReference type="Proteomes" id="UP000001299"/>
    </source>
</evidence>
<dbReference type="PANTHER" id="PTHR11839">
    <property type="entry name" value="UDP/ADP-SUGAR PYROPHOSPHATASE"/>
    <property type="match status" value="1"/>
</dbReference>
<dbReference type="GO" id="GO:0019693">
    <property type="term" value="P:ribose phosphate metabolic process"/>
    <property type="evidence" value="ECO:0007669"/>
    <property type="project" value="TreeGrafter"/>
</dbReference>
<dbReference type="GO" id="GO:0005829">
    <property type="term" value="C:cytosol"/>
    <property type="evidence" value="ECO:0007669"/>
    <property type="project" value="TreeGrafter"/>
</dbReference>
<dbReference type="EMBL" id="CP001810">
    <property type="protein sequence ID" value="ADL32860.1"/>
    <property type="molecule type" value="Genomic_DNA"/>
</dbReference>
<gene>
    <name evidence="4" type="ordered locus">bpr_I0109</name>
</gene>
<dbReference type="GO" id="GO:0016787">
    <property type="term" value="F:hydrolase activity"/>
    <property type="evidence" value="ECO:0007669"/>
    <property type="project" value="UniProtKB-KW"/>
</dbReference>
<reference evidence="4 5" key="1">
    <citation type="journal article" date="2010" name="PLoS ONE">
        <title>The glycobiome of the rumen bacterium Butyrivibrio proteoclasticus B316(T) highlights adaptation to a polysaccharide-rich environment.</title>
        <authorList>
            <person name="Kelly W.J."/>
            <person name="Leahy S.C."/>
            <person name="Altermann E."/>
            <person name="Yeoman C.J."/>
            <person name="Dunne J.C."/>
            <person name="Kong Z."/>
            <person name="Pacheco D.M."/>
            <person name="Li D."/>
            <person name="Noel S.J."/>
            <person name="Moon C.D."/>
            <person name="Cookson A.L."/>
            <person name="Attwood G.T."/>
        </authorList>
    </citation>
    <scope>NUCLEOTIDE SEQUENCE [LARGE SCALE GENOMIC DNA]</scope>
    <source>
        <strain evidence="5">ATCC 51982 / DSM 14932 / B316</strain>
    </source>
</reference>
<dbReference type="InterPro" id="IPR015797">
    <property type="entry name" value="NUDIX_hydrolase-like_dom_sf"/>
</dbReference>
<feature type="domain" description="Nudix hydrolase" evidence="3">
    <location>
        <begin position="50"/>
        <end position="180"/>
    </location>
</feature>
<comment type="cofactor">
    <cofactor evidence="1">
        <name>Mg(2+)</name>
        <dbReference type="ChEBI" id="CHEBI:18420"/>
    </cofactor>
</comment>
<dbReference type="Pfam" id="PF00293">
    <property type="entry name" value="NUDIX"/>
    <property type="match status" value="1"/>
</dbReference>
<evidence type="ECO:0000313" key="4">
    <source>
        <dbReference type="EMBL" id="ADL32860.1"/>
    </source>
</evidence>
<dbReference type="SUPFAM" id="SSF55811">
    <property type="entry name" value="Nudix"/>
    <property type="match status" value="1"/>
</dbReference>
<dbReference type="AlphaFoldDB" id="E0RUH0"/>
<dbReference type="GO" id="GO:0006753">
    <property type="term" value="P:nucleoside phosphate metabolic process"/>
    <property type="evidence" value="ECO:0007669"/>
    <property type="project" value="TreeGrafter"/>
</dbReference>
<dbReference type="HOGENOM" id="CLU_062658_0_3_9"/>
<name>E0RUH0_BUTPB</name>
<dbReference type="KEGG" id="bpb:bpr_I0109"/>
<proteinExistence type="predicted"/>
<dbReference type="InterPro" id="IPR000086">
    <property type="entry name" value="NUDIX_hydrolase_dom"/>
</dbReference>
<keyword evidence="2" id="KW-0378">Hydrolase</keyword>
<accession>E0RUH0</accession>